<feature type="transmembrane region" description="Helical" evidence="2">
    <location>
        <begin position="70"/>
        <end position="89"/>
    </location>
</feature>
<proteinExistence type="predicted"/>
<accession>A0A975S7G0</accession>
<sequence length="96" mass="9037">MQTVPDGTVQTVPDGTVQTAPDGTVQGPTGADPSAAAPGTAGPGSTSGACPTQTALADTGINRSVSSTGILVLGIGALLACAGALTLALRPRGSHG</sequence>
<feature type="compositionally biased region" description="Low complexity" evidence="1">
    <location>
        <begin position="27"/>
        <end position="49"/>
    </location>
</feature>
<dbReference type="EMBL" id="CP076456">
    <property type="protein sequence ID" value="QWQ37204.1"/>
    <property type="molecule type" value="Genomic_DNA"/>
</dbReference>
<evidence type="ECO:0000313" key="3">
    <source>
        <dbReference type="EMBL" id="QWQ37204.1"/>
    </source>
</evidence>
<evidence type="ECO:0000256" key="2">
    <source>
        <dbReference type="SAM" id="Phobius"/>
    </source>
</evidence>
<evidence type="ECO:0000313" key="4">
    <source>
        <dbReference type="Proteomes" id="UP000680588"/>
    </source>
</evidence>
<evidence type="ECO:0008006" key="5">
    <source>
        <dbReference type="Google" id="ProtNLM"/>
    </source>
</evidence>
<dbReference type="AlphaFoldDB" id="A0A975S7G0"/>
<keyword evidence="2" id="KW-1133">Transmembrane helix</keyword>
<name>A0A975S7G0_9MICC</name>
<dbReference type="RefSeq" id="WP_207347506.1">
    <property type="nucleotide sequence ID" value="NZ_CP076456.1"/>
</dbReference>
<gene>
    <name evidence="3" type="ORF">KG104_05435</name>
</gene>
<dbReference type="KEGG" id="asun:KG104_05435"/>
<feature type="compositionally biased region" description="Polar residues" evidence="1">
    <location>
        <begin position="1"/>
        <end position="21"/>
    </location>
</feature>
<keyword evidence="2" id="KW-0472">Membrane</keyword>
<feature type="region of interest" description="Disordered" evidence="1">
    <location>
        <begin position="1"/>
        <end position="51"/>
    </location>
</feature>
<evidence type="ECO:0000256" key="1">
    <source>
        <dbReference type="SAM" id="MobiDB-lite"/>
    </source>
</evidence>
<keyword evidence="2" id="KW-0812">Transmembrane</keyword>
<keyword evidence="4" id="KW-1185">Reference proteome</keyword>
<organism evidence="3 4">
    <name type="scientific">Arthrobacter sunyaminii</name>
    <dbReference type="NCBI Taxonomy" id="2816859"/>
    <lineage>
        <taxon>Bacteria</taxon>
        <taxon>Bacillati</taxon>
        <taxon>Actinomycetota</taxon>
        <taxon>Actinomycetes</taxon>
        <taxon>Micrococcales</taxon>
        <taxon>Micrococcaceae</taxon>
        <taxon>Arthrobacter</taxon>
    </lineage>
</organism>
<protein>
    <recommendedName>
        <fullName evidence="5">Gram-positive cocci surface proteins LPxTG domain-containing protein</fullName>
    </recommendedName>
</protein>
<dbReference type="Proteomes" id="UP000680588">
    <property type="component" value="Chromosome"/>
</dbReference>
<reference evidence="3" key="1">
    <citation type="submission" date="2021-06" db="EMBL/GenBank/DDBJ databases">
        <title>Novel species in genus Arthrobacter.</title>
        <authorList>
            <person name="Zhang G."/>
        </authorList>
    </citation>
    <scope>NUCLEOTIDE SEQUENCE</scope>
    <source>
        <strain evidence="3">Zg-ZUI122</strain>
    </source>
</reference>